<evidence type="ECO:0000256" key="1">
    <source>
        <dbReference type="SAM" id="MobiDB-lite"/>
    </source>
</evidence>
<dbReference type="RefSeq" id="WP_209943838.1">
    <property type="nucleotide sequence ID" value="NZ_JAGGJU010000004.1"/>
</dbReference>
<dbReference type="EMBL" id="JAGGJU010000004">
    <property type="protein sequence ID" value="MBP1850209.1"/>
    <property type="molecule type" value="Genomic_DNA"/>
</dbReference>
<proteinExistence type="predicted"/>
<reference evidence="3 4" key="1">
    <citation type="submission" date="2021-03" db="EMBL/GenBank/DDBJ databases">
        <title>Genomic Encyclopedia of Type Strains, Phase IV (KMG-IV): sequencing the most valuable type-strain genomes for metagenomic binning, comparative biology and taxonomic classification.</title>
        <authorList>
            <person name="Goeker M."/>
        </authorList>
    </citation>
    <scope>NUCLEOTIDE SEQUENCE [LARGE SCALE GENOMIC DNA]</scope>
    <source>
        <strain evidence="3 4">DSM 21600</strain>
    </source>
</reference>
<name>A0ABS4DWY6_9HYPH</name>
<dbReference type="Proteomes" id="UP000759443">
    <property type="component" value="Unassembled WGS sequence"/>
</dbReference>
<feature type="region of interest" description="Disordered" evidence="1">
    <location>
        <begin position="197"/>
        <end position="219"/>
    </location>
</feature>
<feature type="transmembrane region" description="Helical" evidence="2">
    <location>
        <begin position="542"/>
        <end position="561"/>
    </location>
</feature>
<accession>A0ABS4DWY6</accession>
<feature type="transmembrane region" description="Helical" evidence="2">
    <location>
        <begin position="492"/>
        <end position="522"/>
    </location>
</feature>
<keyword evidence="2" id="KW-1133">Transmembrane helix</keyword>
<feature type="transmembrane region" description="Helical" evidence="2">
    <location>
        <begin position="54"/>
        <end position="72"/>
    </location>
</feature>
<feature type="transmembrane region" description="Helical" evidence="2">
    <location>
        <begin position="121"/>
        <end position="139"/>
    </location>
</feature>
<protein>
    <submittedName>
        <fullName evidence="3">Uncharacterized protein</fullName>
    </submittedName>
</protein>
<organism evidence="3 4">
    <name type="scientific">Rhizobium halophytocola</name>
    <dbReference type="NCBI Taxonomy" id="735519"/>
    <lineage>
        <taxon>Bacteria</taxon>
        <taxon>Pseudomonadati</taxon>
        <taxon>Pseudomonadota</taxon>
        <taxon>Alphaproteobacteria</taxon>
        <taxon>Hyphomicrobiales</taxon>
        <taxon>Rhizobiaceae</taxon>
        <taxon>Rhizobium/Agrobacterium group</taxon>
        <taxon>Rhizobium</taxon>
    </lineage>
</organism>
<feature type="transmembrane region" description="Helical" evidence="2">
    <location>
        <begin position="573"/>
        <end position="595"/>
    </location>
</feature>
<feature type="transmembrane region" description="Helical" evidence="2">
    <location>
        <begin position="615"/>
        <end position="633"/>
    </location>
</feature>
<keyword evidence="2" id="KW-0472">Membrane</keyword>
<keyword evidence="2" id="KW-0812">Transmembrane</keyword>
<feature type="transmembrane region" description="Helical" evidence="2">
    <location>
        <begin position="451"/>
        <end position="471"/>
    </location>
</feature>
<feature type="transmembrane region" description="Helical" evidence="2">
    <location>
        <begin position="367"/>
        <end position="386"/>
    </location>
</feature>
<evidence type="ECO:0000256" key="2">
    <source>
        <dbReference type="SAM" id="Phobius"/>
    </source>
</evidence>
<gene>
    <name evidence="3" type="ORF">J2Z17_001643</name>
</gene>
<evidence type="ECO:0000313" key="4">
    <source>
        <dbReference type="Proteomes" id="UP000759443"/>
    </source>
</evidence>
<keyword evidence="4" id="KW-1185">Reference proteome</keyword>
<sequence>MDDLLYVGFILAGAATLVIEAYRNFNSVSARHPFELHPILKGVEVRNLCTSGEILFGFIWYAFFYLIAYAVILSSAEVYALVSNASTATKTIGAAGAEIGVDNPFIEGVISGASTDYSKPIIVSALIVSSLSLGAVRPIESTMRAIAHRFAGVPRGIYRVIENLQRKVDYARVMERHPNPLGGLFKAKISAIGQLNSNDESAHSKGRSKKDMPPSGATPVKWSIEKTQITEMLQAVDCLRQVTNPVSRNLYFPLYNLEQLRSLSEKLDDQYYRLKSTISDLDRKVEKSEGDFRPPEDALLEERLAELINEAMLMKSNLMAYFAVLFVRNNYALYSPDKRDQPKLDNNPVRAIRDAVFTAEKDERNSFVLGLIMASALSFLSIFLLYQQWDRWYVMDHPEVYEEIWHPIAESAQASPSGNTGGSGINDARLRREAEQQWLRQRSPELLAQSIWDQLLTLSITVSGVLFVMIARDIRREEQSWPEDWNFYQFPILRFLTTSILSGLSACFLAPLVKIAQIWWFANFDITNNQVIDLFRASGGQFALQFGAGLILGVSALTLMDRHKDSGWTRRRTVSFALGCGILYAVYQWCTLYLTLPLDVDSPSSAPFSRSVRDALILSALPAMFLVFFGWLLELSEKARPKYDMPPDKDTAEKRRMS</sequence>
<feature type="transmembrane region" description="Helical" evidence="2">
    <location>
        <begin position="6"/>
        <end position="22"/>
    </location>
</feature>
<comment type="caution">
    <text evidence="3">The sequence shown here is derived from an EMBL/GenBank/DDBJ whole genome shotgun (WGS) entry which is preliminary data.</text>
</comment>
<evidence type="ECO:0000313" key="3">
    <source>
        <dbReference type="EMBL" id="MBP1850209.1"/>
    </source>
</evidence>